<evidence type="ECO:0000313" key="2">
    <source>
        <dbReference type="EMBL" id="MFD2099799.1"/>
    </source>
</evidence>
<gene>
    <name evidence="2" type="ORF">ACFSJE_08455</name>
</gene>
<protein>
    <submittedName>
        <fullName evidence="2">GyrI-like domain-containing protein</fullName>
    </submittedName>
</protein>
<keyword evidence="3" id="KW-1185">Reference proteome</keyword>
<dbReference type="SUPFAM" id="SSF55136">
    <property type="entry name" value="Probable bacterial effector-binding domain"/>
    <property type="match status" value="1"/>
</dbReference>
<reference evidence="3" key="1">
    <citation type="journal article" date="2019" name="Int. J. Syst. Evol. Microbiol.">
        <title>The Global Catalogue of Microorganisms (GCM) 10K type strain sequencing project: providing services to taxonomists for standard genome sequencing and annotation.</title>
        <authorList>
            <consortium name="The Broad Institute Genomics Platform"/>
            <consortium name="The Broad Institute Genome Sequencing Center for Infectious Disease"/>
            <person name="Wu L."/>
            <person name="Ma J."/>
        </authorList>
    </citation>
    <scope>NUCLEOTIDE SEQUENCE [LARGE SCALE GENOMIC DNA]</scope>
    <source>
        <strain evidence="3">JCM 3389</strain>
    </source>
</reference>
<dbReference type="InterPro" id="IPR011256">
    <property type="entry name" value="Reg_factor_effector_dom_sf"/>
</dbReference>
<dbReference type="InterPro" id="IPR029442">
    <property type="entry name" value="GyrI-like"/>
</dbReference>
<sequence>MRKISILVLTLVVVSLLWYLFIKPQDYQVSFKAKALPGTIFETVKAWNKTLDSVVPVSFESLSDYTQTIVSGDSIHLYEWNITKIHDSLSQIDVNIKDRDYSLMNKIKIPFSDTDFEKGSRKTLLDFNRFLKEHLKEFNVSIVGEDELFSTYCACVSLTTEPVEKAGGIMANYSYLSSTIFENGVEPNGPPFLEVENWDLKANTLSYNFCFPIVRSEKLPLHPSITYKRIFGKPALKAVYHGNYVTSDRAWYALLNYAEENNIEVEKKPIEVFFNNPNMGGNEIEWKTEVYMPIKDSE</sequence>
<comment type="caution">
    <text evidence="2">The sequence shown here is derived from an EMBL/GenBank/DDBJ whole genome shotgun (WGS) entry which is preliminary data.</text>
</comment>
<dbReference type="Proteomes" id="UP001597342">
    <property type="component" value="Unassembled WGS sequence"/>
</dbReference>
<feature type="domain" description="GyrI-like small molecule binding" evidence="1">
    <location>
        <begin position="158"/>
        <end position="295"/>
    </location>
</feature>
<evidence type="ECO:0000313" key="3">
    <source>
        <dbReference type="Proteomes" id="UP001597342"/>
    </source>
</evidence>
<evidence type="ECO:0000259" key="1">
    <source>
        <dbReference type="Pfam" id="PF06445"/>
    </source>
</evidence>
<dbReference type="EMBL" id="JBHUHU010000003">
    <property type="protein sequence ID" value="MFD2099799.1"/>
    <property type="molecule type" value="Genomic_DNA"/>
</dbReference>
<dbReference type="Pfam" id="PF06445">
    <property type="entry name" value="GyrI-like"/>
    <property type="match status" value="1"/>
</dbReference>
<dbReference type="Gene3D" id="3.20.80.10">
    <property type="entry name" value="Regulatory factor, effector binding domain"/>
    <property type="match status" value="1"/>
</dbReference>
<organism evidence="2 3">
    <name type="scientific">Flagellimonas iocasae</name>
    <dbReference type="NCBI Taxonomy" id="2055905"/>
    <lineage>
        <taxon>Bacteria</taxon>
        <taxon>Pseudomonadati</taxon>
        <taxon>Bacteroidota</taxon>
        <taxon>Flavobacteriia</taxon>
        <taxon>Flavobacteriales</taxon>
        <taxon>Flavobacteriaceae</taxon>
        <taxon>Flagellimonas</taxon>
    </lineage>
</organism>
<proteinExistence type="predicted"/>
<dbReference type="RefSeq" id="WP_379830554.1">
    <property type="nucleotide sequence ID" value="NZ_JBHUHU010000003.1"/>
</dbReference>
<accession>A0ABW4Y0Y4</accession>
<name>A0ABW4Y0Y4_9FLAO</name>